<reference evidence="1 2" key="1">
    <citation type="journal article" date="2007" name="PLoS Genet.">
        <title>Patterns and implications of gene gain and loss in the evolution of Prochlorococcus.</title>
        <authorList>
            <person name="Kettler G.C."/>
            <person name="Martiny A.C."/>
            <person name="Huang K."/>
            <person name="Zucker J."/>
            <person name="Coleman M.L."/>
            <person name="Rodrigue S."/>
            <person name="Chen F."/>
            <person name="Lapidus A."/>
            <person name="Ferriera S."/>
            <person name="Johnson J."/>
            <person name="Steglich C."/>
            <person name="Church G.M."/>
            <person name="Richardson P."/>
            <person name="Chisholm S.W."/>
        </authorList>
    </citation>
    <scope>NUCLEOTIDE SEQUENCE [LARGE SCALE GENOMIC DNA]</scope>
    <source>
        <strain evidence="1 2">MIT 9303</strain>
    </source>
</reference>
<gene>
    <name evidence="1" type="ordered locus">P9303_16431</name>
</gene>
<proteinExistence type="predicted"/>
<dbReference type="AlphaFoldDB" id="A2CA77"/>
<evidence type="ECO:0000313" key="1">
    <source>
        <dbReference type="EMBL" id="ABM78387.1"/>
    </source>
</evidence>
<protein>
    <submittedName>
        <fullName evidence="1">Uncharacterized protein</fullName>
    </submittedName>
</protein>
<dbReference type="Proteomes" id="UP000002274">
    <property type="component" value="Chromosome"/>
</dbReference>
<name>A2CA77_PROM3</name>
<evidence type="ECO:0000313" key="2">
    <source>
        <dbReference type="Proteomes" id="UP000002274"/>
    </source>
</evidence>
<organism evidence="1 2">
    <name type="scientific">Prochlorococcus marinus (strain MIT 9303)</name>
    <dbReference type="NCBI Taxonomy" id="59922"/>
    <lineage>
        <taxon>Bacteria</taxon>
        <taxon>Bacillati</taxon>
        <taxon>Cyanobacteriota</taxon>
        <taxon>Cyanophyceae</taxon>
        <taxon>Synechococcales</taxon>
        <taxon>Prochlorococcaceae</taxon>
        <taxon>Prochlorococcus</taxon>
    </lineage>
</organism>
<dbReference type="HOGENOM" id="CLU_3065036_0_0_3"/>
<accession>A2CA77</accession>
<dbReference type="EMBL" id="CP000554">
    <property type="protein sequence ID" value="ABM78387.1"/>
    <property type="molecule type" value="Genomic_DNA"/>
</dbReference>
<sequence length="57" mass="6148">MFSFDIPQLVQVVQSSSMADLITGLIGCYDHLLAAFARSASTILKPAFSQWGSVLSQ</sequence>
<dbReference type="KEGG" id="pmf:P9303_16431"/>